<dbReference type="RefSeq" id="WP_046558741.1">
    <property type="nucleotide sequence ID" value="NZ_LAHO01000017.1"/>
</dbReference>
<organism evidence="1 2">
    <name type="scientific">Arsukibacterium ikkense</name>
    <dbReference type="NCBI Taxonomy" id="336831"/>
    <lineage>
        <taxon>Bacteria</taxon>
        <taxon>Pseudomonadati</taxon>
        <taxon>Pseudomonadota</taxon>
        <taxon>Gammaproteobacteria</taxon>
        <taxon>Chromatiales</taxon>
        <taxon>Chromatiaceae</taxon>
        <taxon>Arsukibacterium</taxon>
    </lineage>
</organism>
<dbReference type="PANTHER" id="PTHR35868:SF4">
    <property type="entry name" value="DUF2804 DOMAIN-CONTAINING PROTEIN"/>
    <property type="match status" value="1"/>
</dbReference>
<dbReference type="Pfam" id="PF10974">
    <property type="entry name" value="DUF2804"/>
    <property type="match status" value="1"/>
</dbReference>
<dbReference type="STRING" id="336831.WG68_16055"/>
<dbReference type="Proteomes" id="UP000034228">
    <property type="component" value="Unassembled WGS sequence"/>
</dbReference>
<accession>A0A0M2V1T9</accession>
<dbReference type="PATRIC" id="fig|336831.14.peg.584"/>
<dbReference type="AlphaFoldDB" id="A0A0M2V1T9"/>
<evidence type="ECO:0008006" key="3">
    <source>
        <dbReference type="Google" id="ProtNLM"/>
    </source>
</evidence>
<dbReference type="EMBL" id="LAHO01000017">
    <property type="protein sequence ID" value="KKO44339.1"/>
    <property type="molecule type" value="Genomic_DNA"/>
</dbReference>
<gene>
    <name evidence="1" type="ORF">WG68_16055</name>
</gene>
<sequence>MAAFLESEPGLQPDPFRLIQAAGQPQYGIFNQPVTELGLADFIYRTPMDKLASRWVRWAHYKQFQFVSVCHADWILAAAIADIRYLSSGFAYFYQRSSASLTEFKLLQPLGRRSKMSPSPVAGLAQIAGAKSRISIEPMGYHWQLSLQSTELNANLLLSAGLPAEPLALCLPTGYNGWTYTQKHNALQVTGELTVGQQPVALDGALGGYDFSAGYMRRETSWRWASLSGYSGNDVIGFNLAAGVNETGATENCCWLNGKRYLLPPVQFSFNRQQVDTPWQLFSACGAVQLQFIPAARRQERLNLGVLASNFRQYCGSWHGQIMLSDGLQLSCNGQPGLAEDHFARW</sequence>
<name>A0A0M2V1T9_9GAMM</name>
<dbReference type="PANTHER" id="PTHR35868">
    <property type="entry name" value="DUF2804 DOMAIN-CONTAINING PROTEIN-RELATED"/>
    <property type="match status" value="1"/>
</dbReference>
<evidence type="ECO:0000313" key="2">
    <source>
        <dbReference type="Proteomes" id="UP000034228"/>
    </source>
</evidence>
<evidence type="ECO:0000313" key="1">
    <source>
        <dbReference type="EMBL" id="KKO44339.1"/>
    </source>
</evidence>
<proteinExistence type="predicted"/>
<protein>
    <recommendedName>
        <fullName evidence="3">DUF2804 domain-containing protein</fullName>
    </recommendedName>
</protein>
<dbReference type="InterPro" id="IPR021243">
    <property type="entry name" value="DUF2804"/>
</dbReference>
<keyword evidence="2" id="KW-1185">Reference proteome</keyword>
<reference evidence="1 2" key="1">
    <citation type="submission" date="2015-03" db="EMBL/GenBank/DDBJ databases">
        <title>Draft genome sequences of two protease-producing strains of Arsukibacterium isolated from two cold and alkaline environments.</title>
        <authorList>
            <person name="Lylloff J.E."/>
            <person name="Skov L.B."/>
            <person name="Jepsen M."/>
            <person name="Hallin P.F."/>
            <person name="Sorensen S.J."/>
            <person name="Stougaard P."/>
            <person name="Glaring M.A."/>
        </authorList>
    </citation>
    <scope>NUCLEOTIDE SEQUENCE [LARGE SCALE GENOMIC DNA]</scope>
    <source>
        <strain evidence="1 2">GCM72</strain>
    </source>
</reference>
<comment type="caution">
    <text evidence="1">The sequence shown here is derived from an EMBL/GenBank/DDBJ whole genome shotgun (WGS) entry which is preliminary data.</text>
</comment>
<dbReference type="OrthoDB" id="9134802at2"/>